<evidence type="ECO:0000313" key="1">
    <source>
        <dbReference type="EMBL" id="SEU46479.1"/>
    </source>
</evidence>
<gene>
    <name evidence="1" type="ORF">SAMN05421811_12744</name>
</gene>
<sequence>MNVLQNLAARSIAAVRLAHADRLRHREECGMCGPDQECPRAAEQFADLQARVQRARANLTTYLPRGSLVTYGGALRRMHGDWWIHATCTDCDHTAYRLIRGRGMTLPHVHLSEITSAPILQPRAAQTVDAVRDAVREVTAILAMNEVRLPMLVDINGLGACTLAYPRAAYDHEIAVAEAVQPQTPEAAYVLAALRALPLLASAADNGNAAGAAGVTQRLLKLRETAARVHRASE</sequence>
<accession>A0A1I0LTP2</accession>
<protein>
    <submittedName>
        <fullName evidence="1">Uncharacterized protein</fullName>
    </submittedName>
</protein>
<dbReference type="AlphaFoldDB" id="A0A1I0LTP2"/>
<dbReference type="RefSeq" id="WP_091094017.1">
    <property type="nucleotide sequence ID" value="NZ_FOHX01000027.1"/>
</dbReference>
<organism evidence="1 2">
    <name type="scientific">Nonomuraea wenchangensis</name>
    <dbReference type="NCBI Taxonomy" id="568860"/>
    <lineage>
        <taxon>Bacteria</taxon>
        <taxon>Bacillati</taxon>
        <taxon>Actinomycetota</taxon>
        <taxon>Actinomycetes</taxon>
        <taxon>Streptosporangiales</taxon>
        <taxon>Streptosporangiaceae</taxon>
        <taxon>Nonomuraea</taxon>
    </lineage>
</organism>
<dbReference type="OrthoDB" id="9839001at2"/>
<dbReference type="EMBL" id="FOHX01000027">
    <property type="protein sequence ID" value="SEU46479.1"/>
    <property type="molecule type" value="Genomic_DNA"/>
</dbReference>
<evidence type="ECO:0000313" key="2">
    <source>
        <dbReference type="Proteomes" id="UP000199361"/>
    </source>
</evidence>
<dbReference type="Proteomes" id="UP000199361">
    <property type="component" value="Unassembled WGS sequence"/>
</dbReference>
<keyword evidence="2" id="KW-1185">Reference proteome</keyword>
<name>A0A1I0LTP2_9ACTN</name>
<dbReference type="STRING" id="568860.SAMN05421811_12744"/>
<reference evidence="1 2" key="1">
    <citation type="submission" date="2016-10" db="EMBL/GenBank/DDBJ databases">
        <authorList>
            <person name="de Groot N.N."/>
        </authorList>
    </citation>
    <scope>NUCLEOTIDE SEQUENCE [LARGE SCALE GENOMIC DNA]</scope>
    <source>
        <strain evidence="1 2">CGMCC 4.5598</strain>
    </source>
</reference>
<proteinExistence type="predicted"/>